<dbReference type="EMBL" id="JACCBN010000001">
    <property type="protein sequence ID" value="NYD35838.1"/>
    <property type="molecule type" value="Genomic_DNA"/>
</dbReference>
<dbReference type="AlphaFoldDB" id="A0A7Y9DUN4"/>
<keyword evidence="1 3" id="KW-0808">Transferase</keyword>
<dbReference type="PANTHER" id="PTHR13947">
    <property type="entry name" value="GNAT FAMILY N-ACETYLTRANSFERASE"/>
    <property type="match status" value="1"/>
</dbReference>
<dbReference type="InterPro" id="IPR016181">
    <property type="entry name" value="Acyl_CoA_acyltransferase"/>
</dbReference>
<dbReference type="GO" id="GO:0008080">
    <property type="term" value="F:N-acetyltransferase activity"/>
    <property type="evidence" value="ECO:0007669"/>
    <property type="project" value="InterPro"/>
</dbReference>
<evidence type="ECO:0000256" key="1">
    <source>
        <dbReference type="ARBA" id="ARBA00022679"/>
    </source>
</evidence>
<dbReference type="CDD" id="cd04301">
    <property type="entry name" value="NAT_SF"/>
    <property type="match status" value="1"/>
</dbReference>
<feature type="domain" description="N-acetyltransferase" evidence="2">
    <location>
        <begin position="4"/>
        <end position="156"/>
    </location>
</feature>
<accession>A0A7Y9DUN4</accession>
<dbReference type="Proteomes" id="UP000535890">
    <property type="component" value="Unassembled WGS sequence"/>
</dbReference>
<dbReference type="Gene3D" id="3.40.630.30">
    <property type="match status" value="1"/>
</dbReference>
<gene>
    <name evidence="3" type="ORF">BJ983_001940</name>
</gene>
<dbReference type="InterPro" id="IPR000182">
    <property type="entry name" value="GNAT_dom"/>
</dbReference>
<sequence length="157" mass="17097">MGEVTVRAADRPGDLGWVVMEHGELYAAEYGWDVERVTAGIVAGYTPGPDAAWIAEFDDRRIGCVFCVREDATTARLRLLLLDPAARGLGLGRALVRRCVQHARDAGFARLVLWTNAPLAAARGIYLAEGFVLTAEERHDEFGVPLLGQDYALDLTA</sequence>
<evidence type="ECO:0000259" key="2">
    <source>
        <dbReference type="PROSITE" id="PS51186"/>
    </source>
</evidence>
<organism evidence="3 4">
    <name type="scientific">Actinomycetospora corticicola</name>
    <dbReference type="NCBI Taxonomy" id="663602"/>
    <lineage>
        <taxon>Bacteria</taxon>
        <taxon>Bacillati</taxon>
        <taxon>Actinomycetota</taxon>
        <taxon>Actinomycetes</taxon>
        <taxon>Pseudonocardiales</taxon>
        <taxon>Pseudonocardiaceae</taxon>
        <taxon>Actinomycetospora</taxon>
    </lineage>
</organism>
<reference evidence="3 4" key="1">
    <citation type="submission" date="2020-07" db="EMBL/GenBank/DDBJ databases">
        <title>Sequencing the genomes of 1000 actinobacteria strains.</title>
        <authorList>
            <person name="Klenk H.-P."/>
        </authorList>
    </citation>
    <scope>NUCLEOTIDE SEQUENCE [LARGE SCALE GENOMIC DNA]</scope>
    <source>
        <strain evidence="3 4">DSM 45772</strain>
    </source>
</reference>
<dbReference type="Pfam" id="PF00583">
    <property type="entry name" value="Acetyltransf_1"/>
    <property type="match status" value="1"/>
</dbReference>
<dbReference type="SUPFAM" id="SSF55729">
    <property type="entry name" value="Acyl-CoA N-acyltransferases (Nat)"/>
    <property type="match status" value="1"/>
</dbReference>
<dbReference type="PROSITE" id="PS51186">
    <property type="entry name" value="GNAT"/>
    <property type="match status" value="1"/>
</dbReference>
<comment type="caution">
    <text evidence="3">The sequence shown here is derived from an EMBL/GenBank/DDBJ whole genome shotgun (WGS) entry which is preliminary data.</text>
</comment>
<dbReference type="PANTHER" id="PTHR13947:SF37">
    <property type="entry name" value="LD18367P"/>
    <property type="match status" value="1"/>
</dbReference>
<protein>
    <submittedName>
        <fullName evidence="3">GNAT superfamily N-acetyltransferase</fullName>
    </submittedName>
</protein>
<evidence type="ECO:0000313" key="3">
    <source>
        <dbReference type="EMBL" id="NYD35838.1"/>
    </source>
</evidence>
<proteinExistence type="predicted"/>
<dbReference type="InterPro" id="IPR050769">
    <property type="entry name" value="NAT_camello-type"/>
</dbReference>
<evidence type="ECO:0000313" key="4">
    <source>
        <dbReference type="Proteomes" id="UP000535890"/>
    </source>
</evidence>
<name>A0A7Y9DUN4_9PSEU</name>
<keyword evidence="4" id="KW-1185">Reference proteome</keyword>
<dbReference type="RefSeq" id="WP_179793606.1">
    <property type="nucleotide sequence ID" value="NZ_BAABHP010000007.1"/>
</dbReference>